<evidence type="ECO:0000313" key="2">
    <source>
        <dbReference type="EMBL" id="THU97919.1"/>
    </source>
</evidence>
<gene>
    <name evidence="2" type="ORF">K435DRAFT_857147</name>
</gene>
<sequence length="913" mass="104542">MRRTSSTQTPVYICRECKPSRTFRTLWNFTRHQNTFHGDLSDSDTDETQDNVRFTYIKHPKLSAIPCDSSGNFLEAGAPPAPEPPLPPPHSKESWEPFSDRIEFDFAHYHFVEQQSSEKRIDRALDLWAASLLRSGEDVPWKSAEEMYETIDSIREGQITWKTYSVKYQGPLPSNGTPPKWMTQEFELCVRDVKEVIHEQLGTKEFDGKIHYTPYMQFEDGERRFSNFMSGEWVHQQADIISEDADTLGSMFVPIILGSDKTTVSVATGGQEFHPGYISIGNIMNVARRAHGKGVIPFVFLPIPKTNRKQRKRVAYQRFCRQMYHACLSMALQPLKSGMTKYEVVKCPDGHFRRAIYGLAPYIADYPEQVLLAGIVQNWCPKCFAKPDNLDSLDPTLLRTRDMVKIMIREWDPGILWDDYGIRTDFQPFTLGFPRADIHELLSPDLLHQIIKGTFKDHLVTWINELIIIQYGHAKGDDIIDDIDRRLAAVPAFPGIDEGHVPSDVIKSLSRFLDFCYTVRKNSILASEFEYINTTLKDFHDFRQIFIRLGVRDTISLPRQHAMKHYSNGIRLFGVPNGLCSSITESKHIESVKETWRRSSGNDPLPQMLQTLTRLDQFRCIKLKFEQREMLLGTVTWYTAQILAGENPSSPDNVIGTDIIDDEDNEEEDCGPSAGPRTLSSIEMGKTRQPGYPKTPHLIGLKIRQPKLHQCIRRYLYEYLYPTSPTPSLNVPLEQLPNFSGHLVIYHSALCRFYSPSDLCGVGGMYRERIRSNPNWQNSGKGRYDTVFVEVDADIGIKTIKGMVPARVLLFFSFTLGGELFECAFVRWFAPVDVAPDPETGMWIVRPEWTPEGEPSLSVIPLKSISRGCHLLPEYGSIPLPEDFDWWFSLDVFPSFFVNSYADHHMFELLKGK</sequence>
<proteinExistence type="predicted"/>
<dbReference type="OrthoDB" id="3199698at2759"/>
<dbReference type="InterPro" id="IPR041078">
    <property type="entry name" value="Plavaka"/>
</dbReference>
<dbReference type="AlphaFoldDB" id="A0A4S8M6J8"/>
<feature type="compositionally biased region" description="Pro residues" evidence="1">
    <location>
        <begin position="79"/>
        <end position="89"/>
    </location>
</feature>
<accession>A0A4S8M6J8</accession>
<feature type="region of interest" description="Disordered" evidence="1">
    <location>
        <begin position="72"/>
        <end position="94"/>
    </location>
</feature>
<organism evidence="2 3">
    <name type="scientific">Dendrothele bispora (strain CBS 962.96)</name>
    <dbReference type="NCBI Taxonomy" id="1314807"/>
    <lineage>
        <taxon>Eukaryota</taxon>
        <taxon>Fungi</taxon>
        <taxon>Dikarya</taxon>
        <taxon>Basidiomycota</taxon>
        <taxon>Agaricomycotina</taxon>
        <taxon>Agaricomycetes</taxon>
        <taxon>Agaricomycetidae</taxon>
        <taxon>Agaricales</taxon>
        <taxon>Agaricales incertae sedis</taxon>
        <taxon>Dendrothele</taxon>
    </lineage>
</organism>
<evidence type="ECO:0008006" key="4">
    <source>
        <dbReference type="Google" id="ProtNLM"/>
    </source>
</evidence>
<protein>
    <recommendedName>
        <fullName evidence="4">C2H2-type domain-containing protein</fullName>
    </recommendedName>
</protein>
<feature type="region of interest" description="Disordered" evidence="1">
    <location>
        <begin position="663"/>
        <end position="690"/>
    </location>
</feature>
<evidence type="ECO:0000313" key="3">
    <source>
        <dbReference type="Proteomes" id="UP000297245"/>
    </source>
</evidence>
<evidence type="ECO:0000256" key="1">
    <source>
        <dbReference type="SAM" id="MobiDB-lite"/>
    </source>
</evidence>
<dbReference type="Proteomes" id="UP000297245">
    <property type="component" value="Unassembled WGS sequence"/>
</dbReference>
<dbReference type="Pfam" id="PF18759">
    <property type="entry name" value="Plavaka"/>
    <property type="match status" value="1"/>
</dbReference>
<name>A0A4S8M6J8_DENBC</name>
<dbReference type="EMBL" id="ML179146">
    <property type="protein sequence ID" value="THU97919.1"/>
    <property type="molecule type" value="Genomic_DNA"/>
</dbReference>
<keyword evidence="3" id="KW-1185">Reference proteome</keyword>
<reference evidence="2 3" key="1">
    <citation type="journal article" date="2019" name="Nat. Ecol. Evol.">
        <title>Megaphylogeny resolves global patterns of mushroom evolution.</title>
        <authorList>
            <person name="Varga T."/>
            <person name="Krizsan K."/>
            <person name="Foldi C."/>
            <person name="Dima B."/>
            <person name="Sanchez-Garcia M."/>
            <person name="Sanchez-Ramirez S."/>
            <person name="Szollosi G.J."/>
            <person name="Szarkandi J.G."/>
            <person name="Papp V."/>
            <person name="Albert L."/>
            <person name="Andreopoulos W."/>
            <person name="Angelini C."/>
            <person name="Antonin V."/>
            <person name="Barry K.W."/>
            <person name="Bougher N.L."/>
            <person name="Buchanan P."/>
            <person name="Buyck B."/>
            <person name="Bense V."/>
            <person name="Catcheside P."/>
            <person name="Chovatia M."/>
            <person name="Cooper J."/>
            <person name="Damon W."/>
            <person name="Desjardin D."/>
            <person name="Finy P."/>
            <person name="Geml J."/>
            <person name="Haridas S."/>
            <person name="Hughes K."/>
            <person name="Justo A."/>
            <person name="Karasinski D."/>
            <person name="Kautmanova I."/>
            <person name="Kiss B."/>
            <person name="Kocsube S."/>
            <person name="Kotiranta H."/>
            <person name="LaButti K.M."/>
            <person name="Lechner B.E."/>
            <person name="Liimatainen K."/>
            <person name="Lipzen A."/>
            <person name="Lukacs Z."/>
            <person name="Mihaltcheva S."/>
            <person name="Morgado L.N."/>
            <person name="Niskanen T."/>
            <person name="Noordeloos M.E."/>
            <person name="Ohm R.A."/>
            <person name="Ortiz-Santana B."/>
            <person name="Ovrebo C."/>
            <person name="Racz N."/>
            <person name="Riley R."/>
            <person name="Savchenko A."/>
            <person name="Shiryaev A."/>
            <person name="Soop K."/>
            <person name="Spirin V."/>
            <person name="Szebenyi C."/>
            <person name="Tomsovsky M."/>
            <person name="Tulloss R.E."/>
            <person name="Uehling J."/>
            <person name="Grigoriev I.V."/>
            <person name="Vagvolgyi C."/>
            <person name="Papp T."/>
            <person name="Martin F.M."/>
            <person name="Miettinen O."/>
            <person name="Hibbett D.S."/>
            <person name="Nagy L.G."/>
        </authorList>
    </citation>
    <scope>NUCLEOTIDE SEQUENCE [LARGE SCALE GENOMIC DNA]</scope>
    <source>
        <strain evidence="2 3">CBS 962.96</strain>
    </source>
</reference>